<evidence type="ECO:0000313" key="5">
    <source>
        <dbReference type="Proteomes" id="UP000326903"/>
    </source>
</evidence>
<dbReference type="Pfam" id="PF07748">
    <property type="entry name" value="Glyco_hydro_38C"/>
    <property type="match status" value="1"/>
</dbReference>
<organism evidence="4 5">
    <name type="scientific">Ginsengibacter hankyongi</name>
    <dbReference type="NCBI Taxonomy" id="2607284"/>
    <lineage>
        <taxon>Bacteria</taxon>
        <taxon>Pseudomonadati</taxon>
        <taxon>Bacteroidota</taxon>
        <taxon>Chitinophagia</taxon>
        <taxon>Chitinophagales</taxon>
        <taxon>Chitinophagaceae</taxon>
        <taxon>Ginsengibacter</taxon>
    </lineage>
</organism>
<dbReference type="InterPro" id="IPR011013">
    <property type="entry name" value="Gal_mutarotase_sf_dom"/>
</dbReference>
<name>A0A5J5IC69_9BACT</name>
<dbReference type="PANTHER" id="PTHR46017:SF1">
    <property type="entry name" value="ALPHA-MANNOSIDASE 2C1"/>
    <property type="match status" value="1"/>
</dbReference>
<dbReference type="InterPro" id="IPR041147">
    <property type="entry name" value="GH38_C"/>
</dbReference>
<evidence type="ECO:0000259" key="3">
    <source>
        <dbReference type="Pfam" id="PF17677"/>
    </source>
</evidence>
<dbReference type="EMBL" id="VYQF01000009">
    <property type="protein sequence ID" value="KAA9036138.1"/>
    <property type="molecule type" value="Genomic_DNA"/>
</dbReference>
<dbReference type="SUPFAM" id="SSF88713">
    <property type="entry name" value="Glycoside hydrolase/deacetylase"/>
    <property type="match status" value="1"/>
</dbReference>
<dbReference type="SUPFAM" id="SSF74650">
    <property type="entry name" value="Galactose mutarotase-like"/>
    <property type="match status" value="1"/>
</dbReference>
<dbReference type="Pfam" id="PF17677">
    <property type="entry name" value="Glyco_hydro38C2"/>
    <property type="match status" value="1"/>
</dbReference>
<dbReference type="Pfam" id="PF01074">
    <property type="entry name" value="Glyco_hydro_38N"/>
    <property type="match status" value="1"/>
</dbReference>
<evidence type="ECO:0000259" key="1">
    <source>
        <dbReference type="Pfam" id="PF01074"/>
    </source>
</evidence>
<evidence type="ECO:0000313" key="4">
    <source>
        <dbReference type="EMBL" id="KAA9036138.1"/>
    </source>
</evidence>
<dbReference type="GO" id="GO:0006013">
    <property type="term" value="P:mannose metabolic process"/>
    <property type="evidence" value="ECO:0007669"/>
    <property type="project" value="InterPro"/>
</dbReference>
<feature type="domain" description="Glycoside hydrolase family 38 N-terminal" evidence="1">
    <location>
        <begin position="118"/>
        <end position="376"/>
    </location>
</feature>
<proteinExistence type="predicted"/>
<dbReference type="InterPro" id="IPR011330">
    <property type="entry name" value="Glyco_hydro/deAcase_b/a-brl"/>
</dbReference>
<dbReference type="Gene3D" id="3.20.110.10">
    <property type="entry name" value="Glycoside hydrolase 38, N terminal domain"/>
    <property type="match status" value="1"/>
</dbReference>
<dbReference type="GO" id="GO:0030246">
    <property type="term" value="F:carbohydrate binding"/>
    <property type="evidence" value="ECO:0007669"/>
    <property type="project" value="InterPro"/>
</dbReference>
<feature type="domain" description="Glycosyl hydrolase family 38 C-terminal" evidence="2">
    <location>
        <begin position="583"/>
        <end position="727"/>
    </location>
</feature>
<dbReference type="PANTHER" id="PTHR46017">
    <property type="entry name" value="ALPHA-MANNOSIDASE 2C1"/>
    <property type="match status" value="1"/>
</dbReference>
<evidence type="ECO:0000259" key="2">
    <source>
        <dbReference type="Pfam" id="PF07748"/>
    </source>
</evidence>
<dbReference type="Gene3D" id="2.60.40.1180">
    <property type="entry name" value="Golgi alpha-mannosidase II"/>
    <property type="match status" value="1"/>
</dbReference>
<accession>A0A5J5IC69</accession>
<feature type="domain" description="Glycosyl hydrolases family 38 C-terminal" evidence="3">
    <location>
        <begin position="876"/>
        <end position="947"/>
    </location>
</feature>
<dbReference type="InterPro" id="IPR011682">
    <property type="entry name" value="Glyco_hydro_38_C"/>
</dbReference>
<protein>
    <submittedName>
        <fullName evidence="4">Alpha-mannosidase</fullName>
    </submittedName>
</protein>
<sequence>MIAKSLSLFIMVFFFLFSGHAQESMVIYQRPFHYEKMNGELVADAIIVYNGDKKDLEIKLDGKKLEYTAEKDSLRVKLPLIGAERLLVFQQHGRLLSTQVFFPYVSPDWGYFKNGTIDIINTSHQDIAWMNTPDSCKDERIHKIIIPALDISERQPGFSFGMEQTLNLRELLNEYPSYKDSVIDAYKKKTFSWGATFNQPYEGLLSSEQLIRELYLGRKWIHNEFTGQVDTRTAFNMDVPGRTDQFPQILSKSGVKYLVVSRMKQGFFNWYSPDGSRVLTYSPGNYGWASMFYKYFNDDAPTAMHKLNEELKNWDAYYSSRNIPPHFAVVISNDAAGPIYYKEVVDQWNKIAEQAGVDMPRLTYATAEDFLSSIDKPGARFDSISGERPNLWLYIHGPAHYEAIKAKKEAGIHLPAAEMFTTINSLLKNDLSEYPKSVFDSAWYKSIYDDHGWGGKHGEITDSIFGAYLHQADETAKQLLDNSLKSISSNIRTSKNDALIVFNDLSWKRNGIAEVVLPGNRENYSVMDKDGRAILSQGIFKGDSTVMQFMADSVPSIGYTTFYLSKKHSSFSGDHIAMPNFCENKFYKIDFGNGGIKVLYDKELARNILNTTRFAGGDVMDLGYDGNGAGEFTEITATNMSRFDKLSNHTSKWSLIEDGALFSTFQCIDELNEVQIIQRIKVYHQIKKITFEYEIPDWPGVKNRQLRFALPIGADTAAISYDAPMGISTVGSSELKMRPGGWAWGGTYRQLPSDIHPREVQNFVSANANDFGLTMSSEISVFDWIDPTVDAVTYPVLQAIMLSSHKSCHGEGNWYLQKGGHIFRFSITSHQPGWKNGYALGIGNNHNFYTVRETNKQNRGNLPLTLSFIKSSSPFVQITAFKKADNSDNTILRFVEMGGKKEHADIQFYKSFKKVDKINLIEEDEKNTKWEGSNSIHVDLNNNSIESYMIYF</sequence>
<dbReference type="InterPro" id="IPR027291">
    <property type="entry name" value="Glyco_hydro_38_N_sf"/>
</dbReference>
<dbReference type="AlphaFoldDB" id="A0A5J5IC69"/>
<dbReference type="Gene3D" id="2.60.40.2220">
    <property type="match status" value="1"/>
</dbReference>
<dbReference type="InterPro" id="IPR013780">
    <property type="entry name" value="Glyco_hydro_b"/>
</dbReference>
<gene>
    <name evidence="4" type="ORF">FW778_19830</name>
</gene>
<dbReference type="RefSeq" id="WP_150416605.1">
    <property type="nucleotide sequence ID" value="NZ_VYQF01000009.1"/>
</dbReference>
<dbReference type="Gene3D" id="2.70.98.30">
    <property type="entry name" value="Golgi alpha-mannosidase II, domain 4"/>
    <property type="match status" value="1"/>
</dbReference>
<keyword evidence="5" id="KW-1185">Reference proteome</keyword>
<dbReference type="Proteomes" id="UP000326903">
    <property type="component" value="Unassembled WGS sequence"/>
</dbReference>
<dbReference type="GO" id="GO:0004559">
    <property type="term" value="F:alpha-mannosidase activity"/>
    <property type="evidence" value="ECO:0007669"/>
    <property type="project" value="InterPro"/>
</dbReference>
<dbReference type="GO" id="GO:0009313">
    <property type="term" value="P:oligosaccharide catabolic process"/>
    <property type="evidence" value="ECO:0007669"/>
    <property type="project" value="TreeGrafter"/>
</dbReference>
<reference evidence="4 5" key="1">
    <citation type="submission" date="2019-09" db="EMBL/GenBank/DDBJ databases">
        <title>Draft genome sequence of Ginsengibacter sp. BR5-29.</title>
        <authorList>
            <person name="Im W.-T."/>
        </authorList>
    </citation>
    <scope>NUCLEOTIDE SEQUENCE [LARGE SCALE GENOMIC DNA]</scope>
    <source>
        <strain evidence="4 5">BR5-29</strain>
    </source>
</reference>
<dbReference type="InterPro" id="IPR000602">
    <property type="entry name" value="Glyco_hydro_38_N"/>
</dbReference>
<comment type="caution">
    <text evidence="4">The sequence shown here is derived from an EMBL/GenBank/DDBJ whole genome shotgun (WGS) entry which is preliminary data.</text>
</comment>